<dbReference type="RefSeq" id="WP_003957449.1">
    <property type="nucleotide sequence ID" value="NZ_CM000913.1"/>
</dbReference>
<dbReference type="OrthoDB" id="9934981at2"/>
<evidence type="ECO:0000313" key="2">
    <source>
        <dbReference type="Proteomes" id="UP000002357"/>
    </source>
</evidence>
<accession>B5GZR4</accession>
<dbReference type="GeneID" id="93731227"/>
<protein>
    <submittedName>
        <fullName evidence="1">Uncharacterized protein</fullName>
    </submittedName>
</protein>
<dbReference type="EMBL" id="CM000913">
    <property type="protein sequence ID" value="EFG07259.1"/>
    <property type="molecule type" value="Genomic_DNA"/>
</dbReference>
<dbReference type="STRING" id="1901.BB341_17420"/>
<gene>
    <name evidence="1" type="ORF">SCLAV_2186</name>
</gene>
<dbReference type="Proteomes" id="UP000002357">
    <property type="component" value="Chromosome"/>
</dbReference>
<reference evidence="1 2" key="1">
    <citation type="journal article" date="2010" name="Genome Biol. Evol.">
        <title>The sequence of a 1.8-mb bacterial linear plasmid reveals a rich evolutionary reservoir of secondary metabolic pathways.</title>
        <authorList>
            <person name="Medema M.H."/>
            <person name="Trefzer A."/>
            <person name="Kovalchuk A."/>
            <person name="van den Berg M."/>
            <person name="Mueller U."/>
            <person name="Heijne W."/>
            <person name="Wu L."/>
            <person name="Alam M.T."/>
            <person name="Ronning C.M."/>
            <person name="Nierman W.C."/>
            <person name="Bovenberg R.A.L."/>
            <person name="Breitling R."/>
            <person name="Takano E."/>
        </authorList>
    </citation>
    <scope>NUCLEOTIDE SEQUENCE [LARGE SCALE GENOMIC DNA]</scope>
    <source>
        <strain evidence="2">ATCC 27064 / DSM 738 / JCM 4710 / NBRC 13307 / NCIMB 12785 / NRRL 3585 / VKM Ac-602</strain>
    </source>
</reference>
<sequence>MRIPPDPYECAPETDSQRGTGTVREWYFDLVLDAPLTEEQSNTLAHLDRFNDGRIGLTEGPGRSWFMCAFEAETLTEAVAEALDFFEDFPEVLVRSVVMDHFDLNWNGMATPAVVPVPSRVEGHSPVP</sequence>
<keyword evidence="2" id="KW-1185">Reference proteome</keyword>
<organism evidence="1 2">
    <name type="scientific">Streptomyces clavuligerus</name>
    <dbReference type="NCBI Taxonomy" id="1901"/>
    <lineage>
        <taxon>Bacteria</taxon>
        <taxon>Bacillati</taxon>
        <taxon>Actinomycetota</taxon>
        <taxon>Actinomycetes</taxon>
        <taxon>Kitasatosporales</taxon>
        <taxon>Streptomycetaceae</taxon>
        <taxon>Streptomyces</taxon>
    </lineage>
</organism>
<evidence type="ECO:0000313" key="1">
    <source>
        <dbReference type="EMBL" id="EFG07259.1"/>
    </source>
</evidence>
<name>B5GZR4_STRCL</name>
<dbReference type="AlphaFoldDB" id="B5GZR4"/>
<proteinExistence type="predicted"/>